<protein>
    <recommendedName>
        <fullName evidence="4">Lipoprotein</fullName>
    </recommendedName>
</protein>
<feature type="signal peptide" evidence="1">
    <location>
        <begin position="1"/>
        <end position="24"/>
    </location>
</feature>
<dbReference type="Proteomes" id="UP000447545">
    <property type="component" value="Unassembled WGS sequence"/>
</dbReference>
<evidence type="ECO:0000313" key="2">
    <source>
        <dbReference type="EMBL" id="MTE27240.1"/>
    </source>
</evidence>
<gene>
    <name evidence="2" type="ORF">F1003_09910</name>
</gene>
<evidence type="ECO:0008006" key="4">
    <source>
        <dbReference type="Google" id="ProtNLM"/>
    </source>
</evidence>
<keyword evidence="1" id="KW-0732">Signal</keyword>
<comment type="caution">
    <text evidence="2">The sequence shown here is derived from an EMBL/GenBank/DDBJ whole genome shotgun (WGS) entry which is preliminary data.</text>
</comment>
<feature type="chain" id="PRO_5029754599" description="Lipoprotein" evidence="1">
    <location>
        <begin position="25"/>
        <end position="175"/>
    </location>
</feature>
<sequence length="175" mass="19831">MKKLKAGIYALIFAIAMCLTFQCASPKVATTFENEIPFNIEDVYFQEWYAGIKVGGTGVNIFIPVVDKPADVIVDSVYFRNLQGKLVKTQGKYSAVLKNNSRSYTFRVEDKPEGYPFDLKAYECVISYIQNGETKYYKIQQLNEFAGTYYENGPPSIYVRESSEGLATIDEENDN</sequence>
<dbReference type="RefSeq" id="WP_155089250.1">
    <property type="nucleotide sequence ID" value="NZ_WJYA01000005.1"/>
</dbReference>
<dbReference type="AlphaFoldDB" id="A0A7K1GD51"/>
<reference evidence="2 3" key="1">
    <citation type="submission" date="2019-11" db="EMBL/GenBank/DDBJ databases">
        <title>Winogradskyella ouciana sp. nov., isolated from the hadal seawater of the Mariana Trench.</title>
        <authorList>
            <person name="Liu R."/>
        </authorList>
    </citation>
    <scope>NUCLEOTIDE SEQUENCE [LARGE SCALE GENOMIC DNA]</scope>
    <source>
        <strain evidence="2 3">ZXX205</strain>
    </source>
</reference>
<name>A0A7K1GD51_9FLAO</name>
<dbReference type="EMBL" id="WJYA01000005">
    <property type="protein sequence ID" value="MTE27240.1"/>
    <property type="molecule type" value="Genomic_DNA"/>
</dbReference>
<accession>A0A7K1GD51</accession>
<evidence type="ECO:0000313" key="3">
    <source>
        <dbReference type="Proteomes" id="UP000447545"/>
    </source>
</evidence>
<organism evidence="2 3">
    <name type="scientific">Winogradskyella ouciana</name>
    <dbReference type="NCBI Taxonomy" id="2608631"/>
    <lineage>
        <taxon>Bacteria</taxon>
        <taxon>Pseudomonadati</taxon>
        <taxon>Bacteroidota</taxon>
        <taxon>Flavobacteriia</taxon>
        <taxon>Flavobacteriales</taxon>
        <taxon>Flavobacteriaceae</taxon>
        <taxon>Winogradskyella</taxon>
    </lineage>
</organism>
<proteinExistence type="predicted"/>
<evidence type="ECO:0000256" key="1">
    <source>
        <dbReference type="SAM" id="SignalP"/>
    </source>
</evidence>
<keyword evidence="3" id="KW-1185">Reference proteome</keyword>